<reference evidence="5 6" key="1">
    <citation type="submission" date="2015-09" db="EMBL/GenBank/DDBJ databases">
        <title>Draft genome of a European isolate of the apple canker pathogen Neonectria ditissima.</title>
        <authorList>
            <person name="Gomez-Cortecero A."/>
            <person name="Harrison R.J."/>
            <person name="Armitage A.D."/>
        </authorList>
    </citation>
    <scope>NUCLEOTIDE SEQUENCE [LARGE SCALE GENOMIC DNA]</scope>
    <source>
        <strain evidence="5 6">R09/05</strain>
    </source>
</reference>
<protein>
    <recommendedName>
        <fullName evidence="7">Oxidoreductase</fullName>
    </recommendedName>
</protein>
<dbReference type="PANTHER" id="PTHR43708:SF5">
    <property type="entry name" value="CONSERVED EXPRESSED OXIDOREDUCTASE (EUROFUNG)-RELATED"/>
    <property type="match status" value="1"/>
</dbReference>
<dbReference type="Proteomes" id="UP000050424">
    <property type="component" value="Unassembled WGS sequence"/>
</dbReference>
<keyword evidence="2" id="KW-0560">Oxidoreductase</keyword>
<evidence type="ECO:0000256" key="1">
    <source>
        <dbReference type="ARBA" id="ARBA00010928"/>
    </source>
</evidence>
<name>A0A0P7BEL2_9HYPO</name>
<evidence type="ECO:0000313" key="5">
    <source>
        <dbReference type="EMBL" id="KPM39029.1"/>
    </source>
</evidence>
<dbReference type="Pfam" id="PF01408">
    <property type="entry name" value="GFO_IDH_MocA"/>
    <property type="match status" value="1"/>
</dbReference>
<evidence type="ECO:0000259" key="4">
    <source>
        <dbReference type="Pfam" id="PF02894"/>
    </source>
</evidence>
<dbReference type="InterPro" id="IPR004104">
    <property type="entry name" value="Gfo/Idh/MocA-like_OxRdtase_C"/>
</dbReference>
<comment type="caution">
    <text evidence="5">The sequence shown here is derived from an EMBL/GenBank/DDBJ whole genome shotgun (WGS) entry which is preliminary data.</text>
</comment>
<keyword evidence="6" id="KW-1185">Reference proteome</keyword>
<feature type="domain" description="Gfo/Idh/MocA-like oxidoreductase C-terminal" evidence="4">
    <location>
        <begin position="139"/>
        <end position="361"/>
    </location>
</feature>
<sequence>MSDKVFNVAVVGYGLSAKVFHIPFIKRTAQFKLHGIVQRTPKEGDSAPKDYPDIKHYRDFVDAVVDPAVDVVVISTTPNTHFHMTKTALEAGKHVLTEKPFVPTSKEAGQLDEIAKKQQKILCVYQNRRWDSDFLTLKHILSQGTLGRLVEFNTHFDRYRAAGYSSDSWKGSLGINEGGGVLYDLGTHLTDQVYSLFGLPQAVHGRLVSQRGGKLDTENPDSLSAELVYPNGMLVNIRAGVLSAESRQVRYWVRGSKGSFHKYNLDKQEPQLKNGMSPEDPAFGVDDPNDLSLTVVGDHDEFQSQAVPKLVPEGYQTFYNKFAQAVASGKQEDTPVKASEAREVLRIIEAIRESAKTGKDVYLD</sequence>
<evidence type="ECO:0008006" key="7">
    <source>
        <dbReference type="Google" id="ProtNLM"/>
    </source>
</evidence>
<proteinExistence type="inferred from homology"/>
<accession>A0A0P7BEL2</accession>
<evidence type="ECO:0000259" key="3">
    <source>
        <dbReference type="Pfam" id="PF01408"/>
    </source>
</evidence>
<feature type="domain" description="Gfo/Idh/MocA-like oxidoreductase N-terminal" evidence="3">
    <location>
        <begin position="6"/>
        <end position="125"/>
    </location>
</feature>
<dbReference type="InterPro" id="IPR036291">
    <property type="entry name" value="NAD(P)-bd_dom_sf"/>
</dbReference>
<dbReference type="AlphaFoldDB" id="A0A0P7BEL2"/>
<evidence type="ECO:0000313" key="6">
    <source>
        <dbReference type="Proteomes" id="UP000050424"/>
    </source>
</evidence>
<dbReference type="GO" id="GO:0000166">
    <property type="term" value="F:nucleotide binding"/>
    <property type="evidence" value="ECO:0007669"/>
    <property type="project" value="InterPro"/>
</dbReference>
<evidence type="ECO:0000256" key="2">
    <source>
        <dbReference type="ARBA" id="ARBA00023002"/>
    </source>
</evidence>
<dbReference type="SUPFAM" id="SSF51735">
    <property type="entry name" value="NAD(P)-binding Rossmann-fold domains"/>
    <property type="match status" value="1"/>
</dbReference>
<organism evidence="5 6">
    <name type="scientific">Neonectria ditissima</name>
    <dbReference type="NCBI Taxonomy" id="78410"/>
    <lineage>
        <taxon>Eukaryota</taxon>
        <taxon>Fungi</taxon>
        <taxon>Dikarya</taxon>
        <taxon>Ascomycota</taxon>
        <taxon>Pezizomycotina</taxon>
        <taxon>Sordariomycetes</taxon>
        <taxon>Hypocreomycetidae</taxon>
        <taxon>Hypocreales</taxon>
        <taxon>Nectriaceae</taxon>
        <taxon>Neonectria</taxon>
    </lineage>
</organism>
<dbReference type="Gene3D" id="3.30.360.10">
    <property type="entry name" value="Dihydrodipicolinate Reductase, domain 2"/>
    <property type="match status" value="1"/>
</dbReference>
<dbReference type="GO" id="GO:0016491">
    <property type="term" value="F:oxidoreductase activity"/>
    <property type="evidence" value="ECO:0007669"/>
    <property type="project" value="UniProtKB-KW"/>
</dbReference>
<dbReference type="SUPFAM" id="SSF55347">
    <property type="entry name" value="Glyceraldehyde-3-phosphate dehydrogenase-like, C-terminal domain"/>
    <property type="match status" value="1"/>
</dbReference>
<dbReference type="EMBL" id="LKCW01000118">
    <property type="protein sequence ID" value="KPM39029.1"/>
    <property type="molecule type" value="Genomic_DNA"/>
</dbReference>
<dbReference type="InterPro" id="IPR051317">
    <property type="entry name" value="Gfo/Idh/MocA_oxidoreduct"/>
</dbReference>
<dbReference type="Gene3D" id="3.40.50.720">
    <property type="entry name" value="NAD(P)-binding Rossmann-like Domain"/>
    <property type="match status" value="1"/>
</dbReference>
<dbReference type="Pfam" id="PF02894">
    <property type="entry name" value="GFO_IDH_MocA_C"/>
    <property type="match status" value="1"/>
</dbReference>
<dbReference type="InterPro" id="IPR000683">
    <property type="entry name" value="Gfo/Idh/MocA-like_OxRdtase_N"/>
</dbReference>
<gene>
    <name evidence="5" type="ORF">AK830_g7531</name>
</gene>
<dbReference type="OrthoDB" id="2129491at2759"/>
<dbReference type="STRING" id="78410.A0A0P7BEL2"/>
<comment type="similarity">
    <text evidence="1">Belongs to the Gfo/Idh/MocA family.</text>
</comment>
<dbReference type="PANTHER" id="PTHR43708">
    <property type="entry name" value="CONSERVED EXPRESSED OXIDOREDUCTASE (EUROFUNG)"/>
    <property type="match status" value="1"/>
</dbReference>